<keyword evidence="10" id="KW-1185">Reference proteome</keyword>
<dbReference type="PANTHER" id="PTHR30471">
    <property type="entry name" value="DNA REPAIR PROTEIN RADC"/>
    <property type="match status" value="1"/>
</dbReference>
<dbReference type="InterPro" id="IPR010994">
    <property type="entry name" value="RuvA_2-like"/>
</dbReference>
<dbReference type="PROSITE" id="PS50249">
    <property type="entry name" value="MPN"/>
    <property type="match status" value="1"/>
</dbReference>
<sequence>MRMAPQKTDHDAIGNSPHARHPGNAEASSRSQRVAPPGGGYCESVFPVEAWRQLLDGAALPDDVSVLAALISLAMPKNGRPEALAGTLVSRFGSLSAVLTASEQALRSVAGVGSHLVSALCVVRDAALRFHRAGLQDIDVLSNRERLHAYLSAVLARESIEQFRVLFLGSDDRLIADEAQARGTVNHTPVYPREVVRRALEIGAVCIVLVHNHPSGDPTPSQDDVAMTRQVTAAAAALGLTVRDHIIVGNGRWFSFSDAGLL</sequence>
<evidence type="ECO:0000256" key="6">
    <source>
        <dbReference type="RuleBase" id="RU003797"/>
    </source>
</evidence>
<feature type="region of interest" description="Disordered" evidence="7">
    <location>
        <begin position="1"/>
        <end position="36"/>
    </location>
</feature>
<accession>A0ABS3LWV4</accession>
<dbReference type="NCBIfam" id="TIGR00608">
    <property type="entry name" value="radc"/>
    <property type="match status" value="1"/>
</dbReference>
<dbReference type="Pfam" id="PF04002">
    <property type="entry name" value="RadC"/>
    <property type="match status" value="1"/>
</dbReference>
<dbReference type="PROSITE" id="PS01302">
    <property type="entry name" value="UPF0758"/>
    <property type="match status" value="1"/>
</dbReference>
<gene>
    <name evidence="9" type="primary">radC</name>
    <name evidence="9" type="ORF">J2D73_11370</name>
</gene>
<dbReference type="SUPFAM" id="SSF102712">
    <property type="entry name" value="JAB1/MPN domain"/>
    <property type="match status" value="1"/>
</dbReference>
<evidence type="ECO:0000256" key="1">
    <source>
        <dbReference type="ARBA" id="ARBA00022670"/>
    </source>
</evidence>
<comment type="caution">
    <text evidence="9">The sequence shown here is derived from an EMBL/GenBank/DDBJ whole genome shotgun (WGS) entry which is preliminary data.</text>
</comment>
<evidence type="ECO:0000259" key="8">
    <source>
        <dbReference type="PROSITE" id="PS50249"/>
    </source>
</evidence>
<keyword evidence="2" id="KW-0479">Metal-binding</keyword>
<evidence type="ECO:0000256" key="7">
    <source>
        <dbReference type="SAM" id="MobiDB-lite"/>
    </source>
</evidence>
<dbReference type="InterPro" id="IPR037518">
    <property type="entry name" value="MPN"/>
</dbReference>
<evidence type="ECO:0000313" key="10">
    <source>
        <dbReference type="Proteomes" id="UP000664771"/>
    </source>
</evidence>
<protein>
    <submittedName>
        <fullName evidence="9">DNA repair protein RadC</fullName>
    </submittedName>
</protein>
<keyword evidence="3" id="KW-0378">Hydrolase</keyword>
<organism evidence="9 10">
    <name type="scientific">Acetobacter sacchari</name>
    <dbReference type="NCBI Taxonomy" id="2661687"/>
    <lineage>
        <taxon>Bacteria</taxon>
        <taxon>Pseudomonadati</taxon>
        <taxon>Pseudomonadota</taxon>
        <taxon>Alphaproteobacteria</taxon>
        <taxon>Acetobacterales</taxon>
        <taxon>Acetobacteraceae</taxon>
        <taxon>Acetobacter</taxon>
    </lineage>
</organism>
<evidence type="ECO:0000256" key="3">
    <source>
        <dbReference type="ARBA" id="ARBA00022801"/>
    </source>
</evidence>
<dbReference type="Gene3D" id="3.40.140.10">
    <property type="entry name" value="Cytidine Deaminase, domain 2"/>
    <property type="match status" value="1"/>
</dbReference>
<dbReference type="Gene3D" id="1.10.150.20">
    <property type="entry name" value="5' to 3' exonuclease, C-terminal subdomain"/>
    <property type="match status" value="1"/>
</dbReference>
<comment type="similarity">
    <text evidence="6">Belongs to the UPF0758 family.</text>
</comment>
<dbReference type="EMBL" id="JAFVMF010000011">
    <property type="protein sequence ID" value="MBO1360387.1"/>
    <property type="molecule type" value="Genomic_DNA"/>
</dbReference>
<evidence type="ECO:0000256" key="5">
    <source>
        <dbReference type="ARBA" id="ARBA00023049"/>
    </source>
</evidence>
<proteinExistence type="inferred from homology"/>
<feature type="domain" description="MPN" evidence="8">
    <location>
        <begin position="140"/>
        <end position="262"/>
    </location>
</feature>
<dbReference type="InterPro" id="IPR001405">
    <property type="entry name" value="UPF0758"/>
</dbReference>
<evidence type="ECO:0000313" key="9">
    <source>
        <dbReference type="EMBL" id="MBO1360387.1"/>
    </source>
</evidence>
<keyword evidence="5" id="KW-0482">Metalloprotease</keyword>
<dbReference type="InterPro" id="IPR025657">
    <property type="entry name" value="RadC_JAB"/>
</dbReference>
<dbReference type="Proteomes" id="UP000664771">
    <property type="component" value="Unassembled WGS sequence"/>
</dbReference>
<dbReference type="PANTHER" id="PTHR30471:SF3">
    <property type="entry name" value="UPF0758 PROTEIN YEES-RELATED"/>
    <property type="match status" value="1"/>
</dbReference>
<keyword evidence="1" id="KW-0645">Protease</keyword>
<name>A0ABS3LWV4_9PROT</name>
<reference evidence="9 10" key="1">
    <citation type="submission" date="2021-03" db="EMBL/GenBank/DDBJ databases">
        <title>The complete genome sequence of Acetobacter sacchari TBRC 11175.</title>
        <authorList>
            <person name="Charoenyingcharoen P."/>
            <person name="Yukphan P."/>
        </authorList>
    </citation>
    <scope>NUCLEOTIDE SEQUENCE [LARGE SCALE GENOMIC DNA]</scope>
    <source>
        <strain evidence="9 10">TBRC 11175</strain>
    </source>
</reference>
<dbReference type="CDD" id="cd08071">
    <property type="entry name" value="MPN_DUF2466"/>
    <property type="match status" value="1"/>
</dbReference>
<dbReference type="SUPFAM" id="SSF47781">
    <property type="entry name" value="RuvA domain 2-like"/>
    <property type="match status" value="1"/>
</dbReference>
<dbReference type="InterPro" id="IPR020891">
    <property type="entry name" value="UPF0758_CS"/>
</dbReference>
<evidence type="ECO:0000256" key="2">
    <source>
        <dbReference type="ARBA" id="ARBA00022723"/>
    </source>
</evidence>
<keyword evidence="4" id="KW-0862">Zinc</keyword>
<evidence type="ECO:0000256" key="4">
    <source>
        <dbReference type="ARBA" id="ARBA00022833"/>
    </source>
</evidence>